<dbReference type="Pfam" id="PF05292">
    <property type="entry name" value="MCD"/>
    <property type="match status" value="1"/>
</dbReference>
<protein>
    <recommendedName>
        <fullName evidence="7">TRAP transporter large permease protein</fullName>
    </recommendedName>
</protein>
<keyword evidence="12" id="KW-0614">Plasmid</keyword>
<evidence type="ECO:0000256" key="2">
    <source>
        <dbReference type="ARBA" id="ARBA00022475"/>
    </source>
</evidence>
<evidence type="ECO:0000256" key="8">
    <source>
        <dbReference type="SAM" id="MobiDB-lite"/>
    </source>
</evidence>
<feature type="compositionally biased region" description="Basic and acidic residues" evidence="8">
    <location>
        <begin position="899"/>
        <end position="909"/>
    </location>
</feature>
<dbReference type="EMBL" id="AE006469">
    <property type="protein sequence ID" value="AAK64739.2"/>
    <property type="molecule type" value="Genomic_DNA"/>
</dbReference>
<dbReference type="Gene3D" id="3.40.630.150">
    <property type="entry name" value="Malonyl-CoA decarboxylase, catalytic domain"/>
    <property type="match status" value="1"/>
</dbReference>
<dbReference type="Pfam" id="PF17408">
    <property type="entry name" value="MCD_N"/>
    <property type="match status" value="1"/>
</dbReference>
<accession>Q930W3</accession>
<name>Q930W3_RHIME</name>
<dbReference type="InterPro" id="IPR042303">
    <property type="entry name" value="Malonyl_CoA_deC_C_sf"/>
</dbReference>
<feature type="domain" description="Malonyl-CoA decarboxylase N-terminal" evidence="11">
    <location>
        <begin position="514"/>
        <end position="597"/>
    </location>
</feature>
<feature type="domain" description="Malonyl-CoA decarboxylase C-terminal" evidence="9">
    <location>
        <begin position="600"/>
        <end position="846"/>
    </location>
</feature>
<evidence type="ECO:0000259" key="9">
    <source>
        <dbReference type="Pfam" id="PF05292"/>
    </source>
</evidence>
<dbReference type="OrthoDB" id="5292736at2"/>
<evidence type="ECO:0000256" key="6">
    <source>
        <dbReference type="ARBA" id="ARBA00023136"/>
    </source>
</evidence>
<feature type="transmembrane region" description="Helical" evidence="7">
    <location>
        <begin position="167"/>
        <end position="188"/>
    </location>
</feature>
<feature type="transmembrane region" description="Helical" evidence="7">
    <location>
        <begin position="51"/>
        <end position="71"/>
    </location>
</feature>
<sequence>MIVACLFVLLATGMPIAFALGLAAFAALYMQSGAGIFYVLGDTMFSGIANLAYVSIPMFVLMGAAVASSPAGSDLYTSLDRWLNRIPGGLILSNIGACAIFSGMTGSSPATCAAIGKMGIPEMMRRGYPASVASGSIAAGGTLGILIPPSVTLIVYGIATETSIGRLFMAGILPGILLTIMFMTWAVIDCKRKGYEFEARLVRYSMKERLAVLPRILPFLLIIAGTLYVLYGGIATPSEAAGAGAFLTLAVVIVAYRLFRFRPVAGIFGSAMKESVMIMMIMAAAELFAFALSSLFITQTVAAAIADMEVNRWVLMAVINVFLLICGMFLPPVAVIVMTSPMLFPIVTQAGFDPYWFAIVLTINMEVGLITPPIGLNLFVINAIAPQIPTKDILWGSLPYVLVMFLAIILLCVFPDVATWLPNQMLGDRPMNTTSFFSDMLQSIAERGRRFLSLGPARNGDVNPVGTMEALCDTLLSSRGEASGMALAKNILDRWQGFDQDKRRDFMLALLSRFGPDIERLERAIDAYRADPTPKALLEMSMAAEPRRQELIRRLNLAPNGIATLVRMRADLLELKAQNPDLEAVDTDFAHLFGSWFNRGFLVLRPISWSTPADILEKIIRYEAVHHIGGWDELRRRLAPEDRRCFAFFHPQLVDDPLIFVEVALTREMPPNIADLLKEDRAPIRATDATTAVFYSISNCQEGLRGISFGNFLIKQVVEDLRRDLPRLDTFVTLSPVPGFADWLSRERQAETSNALSAADRSRLAALDEPDWADQPEIAAAIQPSLTAAAAWYFLRARNRNGKTVDPVARFHLGNGARLERINFLGDRSERAMRQAHGLMVNYLYKLDDIETNHEAFATRGEVVAAPAIRRLIPADRSSRSLVPGPNVFPPGVRSADAPGRKGDKEFTS</sequence>
<comment type="subunit">
    <text evidence="7">The complex comprises the extracytoplasmic solute receptor protein and the two transmembrane proteins.</text>
</comment>
<dbReference type="Pfam" id="PF06808">
    <property type="entry name" value="DctM"/>
    <property type="match status" value="1"/>
</dbReference>
<evidence type="ECO:0000313" key="13">
    <source>
        <dbReference type="Proteomes" id="UP000001976"/>
    </source>
</evidence>
<dbReference type="KEGG" id="sme:SMa0151"/>
<reference evidence="12 13" key="1">
    <citation type="journal article" date="2001" name="Proc. Natl. Acad. Sci. U.S.A.">
        <title>Nucleotide sequence and predicted functions of the entire Sinorhizobium meliloti pSymA megaplasmid.</title>
        <authorList>
            <person name="Barnett M.J."/>
            <person name="Fisher R.F."/>
            <person name="Jones T."/>
            <person name="Komp C."/>
            <person name="Abola A.P."/>
            <person name="Barloy-Hubler F."/>
            <person name="Bowser L."/>
            <person name="Capela D."/>
            <person name="Galibert F."/>
            <person name="Gouzy J."/>
            <person name="Gurjal M."/>
            <person name="Hong A."/>
            <person name="Huizar L."/>
            <person name="Hyman R.W."/>
            <person name="Kahn D."/>
            <person name="Kahn M.L."/>
            <person name="Kalman S."/>
            <person name="Keating D.H."/>
            <person name="Palm C."/>
            <person name="Peck M.C."/>
            <person name="Surzycki R."/>
            <person name="Wells D.H."/>
            <person name="Yeh K.-C."/>
            <person name="Davis R.W."/>
            <person name="Federspiel N.A."/>
            <person name="Long S.R."/>
        </authorList>
    </citation>
    <scope>NUCLEOTIDE SEQUENCE [LARGE SCALE GENOMIC DNA]</scope>
    <source>
        <strain evidence="12 13">1021</strain>
        <plasmid evidence="13">Plasmid pSymA</plasmid>
    </source>
</reference>
<geneLocation type="plasmid" evidence="12 13">
    <name>pSymA</name>
</geneLocation>
<dbReference type="HOGENOM" id="CLU_319546_0_0_5"/>
<comment type="caution">
    <text evidence="7">Lacks conserved residue(s) required for the propagation of feature annotation.</text>
</comment>
<keyword evidence="4 7" id="KW-0812">Transmembrane</keyword>
<comment type="function">
    <text evidence="7">Part of the tripartite ATP-independent periplasmic (TRAP) transport system.</text>
</comment>
<dbReference type="EnsemblBacteria" id="AAK64739">
    <property type="protein sequence ID" value="AAK64739"/>
    <property type="gene ID" value="SMa0151"/>
</dbReference>
<dbReference type="InterPro" id="IPR038351">
    <property type="entry name" value="MCD_N_sf"/>
</dbReference>
<feature type="transmembrane region" description="Helical" evidence="7">
    <location>
        <begin position="356"/>
        <end position="380"/>
    </location>
</feature>
<feature type="transmembrane region" description="Helical" evidence="7">
    <location>
        <begin position="209"/>
        <end position="234"/>
    </location>
</feature>
<feature type="transmembrane region" description="Helical" evidence="7">
    <location>
        <begin position="317"/>
        <end position="344"/>
    </location>
</feature>
<dbReference type="InterPro" id="IPR010656">
    <property type="entry name" value="DctM"/>
</dbReference>
<dbReference type="GO" id="GO:0050080">
    <property type="term" value="F:malonyl-CoA decarboxylase activity"/>
    <property type="evidence" value="ECO:0007669"/>
    <property type="project" value="InterPro"/>
</dbReference>
<keyword evidence="2" id="KW-1003">Cell membrane</keyword>
<feature type="transmembrane region" description="Helical" evidence="7">
    <location>
        <begin position="400"/>
        <end position="421"/>
    </location>
</feature>
<evidence type="ECO:0000256" key="7">
    <source>
        <dbReference type="RuleBase" id="RU369079"/>
    </source>
</evidence>
<proteinExistence type="inferred from homology"/>
<dbReference type="Proteomes" id="UP000001976">
    <property type="component" value="Plasmid pSymA"/>
</dbReference>
<feature type="transmembrane region" description="Helical" evidence="7">
    <location>
        <begin position="240"/>
        <end position="259"/>
    </location>
</feature>
<dbReference type="Gene3D" id="1.20.140.90">
    <property type="entry name" value="Malonyl-CoA decarboxylase, oligemerization domain"/>
    <property type="match status" value="1"/>
</dbReference>
<dbReference type="AlphaFoldDB" id="Q930W3"/>
<feature type="domain" description="TRAP C4-dicarboxylate transport system permease DctM subunit" evidence="10">
    <location>
        <begin position="3"/>
        <end position="416"/>
    </location>
</feature>
<feature type="region of interest" description="Disordered" evidence="8">
    <location>
        <begin position="880"/>
        <end position="909"/>
    </location>
</feature>
<dbReference type="GO" id="GO:0006633">
    <property type="term" value="P:fatty acid biosynthetic process"/>
    <property type="evidence" value="ECO:0007669"/>
    <property type="project" value="InterPro"/>
</dbReference>
<keyword evidence="5 7" id="KW-1133">Transmembrane helix</keyword>
<dbReference type="NCBIfam" id="TIGR00786">
    <property type="entry name" value="dctM"/>
    <property type="match status" value="1"/>
</dbReference>
<evidence type="ECO:0000256" key="3">
    <source>
        <dbReference type="ARBA" id="ARBA00022519"/>
    </source>
</evidence>
<feature type="transmembrane region" description="Helical" evidence="7">
    <location>
        <begin position="6"/>
        <end position="30"/>
    </location>
</feature>
<comment type="similarity">
    <text evidence="7">Belongs to the TRAP transporter large permease family.</text>
</comment>
<evidence type="ECO:0000256" key="4">
    <source>
        <dbReference type="ARBA" id="ARBA00022692"/>
    </source>
</evidence>
<evidence type="ECO:0000256" key="5">
    <source>
        <dbReference type="ARBA" id="ARBA00022989"/>
    </source>
</evidence>
<keyword evidence="13" id="KW-1185">Reference proteome</keyword>
<dbReference type="PANTHER" id="PTHR28641:SF1">
    <property type="entry name" value="MALONYL-COA DECARBOXYLASE, MITOCHONDRIAL"/>
    <property type="match status" value="1"/>
</dbReference>
<dbReference type="InterPro" id="IPR035372">
    <property type="entry name" value="MCD_N"/>
</dbReference>
<dbReference type="TCDB" id="2.A.56.1.7">
    <property type="family name" value="the tripartite atp-independent periplasmic transporter (trap-t) family"/>
</dbReference>
<organism evidence="12 13">
    <name type="scientific">Rhizobium meliloti (strain 1021)</name>
    <name type="common">Ensifer meliloti</name>
    <name type="synonym">Sinorhizobium meliloti</name>
    <dbReference type="NCBI Taxonomy" id="266834"/>
    <lineage>
        <taxon>Bacteria</taxon>
        <taxon>Pseudomonadati</taxon>
        <taxon>Pseudomonadota</taxon>
        <taxon>Alphaproteobacteria</taxon>
        <taxon>Hyphomicrobiales</taxon>
        <taxon>Rhizobiaceae</taxon>
        <taxon>Sinorhizobium/Ensifer group</taxon>
        <taxon>Sinorhizobium</taxon>
    </lineage>
</organism>
<evidence type="ECO:0000259" key="11">
    <source>
        <dbReference type="Pfam" id="PF17408"/>
    </source>
</evidence>
<reference evidence="13" key="2">
    <citation type="journal article" date="2001" name="Science">
        <title>The composite genome of the legume symbiont Sinorhizobium meliloti.</title>
        <authorList>
            <person name="Galibert F."/>
            <person name="Finan T.M."/>
            <person name="Long S.R."/>
            <person name="Puehler A."/>
            <person name="Abola P."/>
            <person name="Ampe F."/>
            <person name="Barloy-Hubler F."/>
            <person name="Barnett M.J."/>
            <person name="Becker A."/>
            <person name="Boistard P."/>
            <person name="Bothe G."/>
            <person name="Boutry M."/>
            <person name="Bowser L."/>
            <person name="Buhrmester J."/>
            <person name="Cadieu E."/>
            <person name="Capela D."/>
            <person name="Chain P."/>
            <person name="Cowie A."/>
            <person name="Davis R.W."/>
            <person name="Dreano S."/>
            <person name="Federspiel N.A."/>
            <person name="Fisher R.F."/>
            <person name="Gloux S."/>
            <person name="Godrie T."/>
            <person name="Goffeau A."/>
            <person name="Golding B."/>
            <person name="Gouzy J."/>
            <person name="Gurjal M."/>
            <person name="Hernandez-Lucas I."/>
            <person name="Hong A."/>
            <person name="Huizar L."/>
            <person name="Hyman R.W."/>
            <person name="Jones T."/>
            <person name="Kahn D."/>
            <person name="Kahn M.L."/>
            <person name="Kalman S."/>
            <person name="Keating D.H."/>
            <person name="Kiss E."/>
            <person name="Komp C."/>
            <person name="Lelaure V."/>
            <person name="Masuy D."/>
            <person name="Palm C."/>
            <person name="Peck M.C."/>
            <person name="Pohl T.M."/>
            <person name="Portetelle D."/>
            <person name="Purnelle B."/>
            <person name="Ramsperger U."/>
            <person name="Surzycki R."/>
            <person name="Thebault P."/>
            <person name="Vandenbol M."/>
            <person name="Vorhoelter F.J."/>
            <person name="Weidner S."/>
            <person name="Wells D.H."/>
            <person name="Wong K."/>
            <person name="Yeh K.-C."/>
            <person name="Batut J."/>
        </authorList>
    </citation>
    <scope>NUCLEOTIDE SEQUENCE [LARGE SCALE GENOMIC DNA]</scope>
    <source>
        <strain evidence="13">1021</strain>
        <plasmid evidence="13">Plasmid pSymA</plasmid>
    </source>
</reference>
<evidence type="ECO:0000256" key="1">
    <source>
        <dbReference type="ARBA" id="ARBA00004429"/>
    </source>
</evidence>
<dbReference type="InterPro" id="IPR038917">
    <property type="entry name" value="Malonyl_CoA_deC"/>
</dbReference>
<keyword evidence="6 7" id="KW-0472">Membrane</keyword>
<dbReference type="PATRIC" id="fig|266834.11.peg.86"/>
<evidence type="ECO:0000259" key="10">
    <source>
        <dbReference type="Pfam" id="PF06808"/>
    </source>
</evidence>
<feature type="transmembrane region" description="Helical" evidence="7">
    <location>
        <begin position="91"/>
        <end position="115"/>
    </location>
</feature>
<dbReference type="PANTHER" id="PTHR28641">
    <property type="match status" value="1"/>
</dbReference>
<dbReference type="GO" id="GO:0022857">
    <property type="term" value="F:transmembrane transporter activity"/>
    <property type="evidence" value="ECO:0007669"/>
    <property type="project" value="UniProtKB-UniRule"/>
</dbReference>
<dbReference type="GO" id="GO:0005886">
    <property type="term" value="C:plasma membrane"/>
    <property type="evidence" value="ECO:0007669"/>
    <property type="project" value="UniProtKB-SubCell"/>
</dbReference>
<keyword evidence="3 7" id="KW-0997">Cell inner membrane</keyword>
<comment type="subcellular location">
    <subcellularLocation>
        <location evidence="1 7">Cell inner membrane</location>
        <topology evidence="1 7">Multi-pass membrane protein</topology>
    </subcellularLocation>
</comment>
<dbReference type="InterPro" id="IPR004681">
    <property type="entry name" value="TRAP_DctM"/>
</dbReference>
<feature type="transmembrane region" description="Helical" evidence="7">
    <location>
        <begin position="280"/>
        <end position="305"/>
    </location>
</feature>
<gene>
    <name evidence="12" type="ORF">SMa0151</name>
</gene>
<keyword evidence="7" id="KW-0813">Transport</keyword>
<evidence type="ECO:0000313" key="12">
    <source>
        <dbReference type="EMBL" id="AAK64739.2"/>
    </source>
</evidence>
<dbReference type="InterPro" id="IPR007956">
    <property type="entry name" value="Malonyl_CoA_deC_C"/>
</dbReference>